<name>A0AA35TN07_GEOBA</name>
<dbReference type="GO" id="GO:0016491">
    <property type="term" value="F:oxidoreductase activity"/>
    <property type="evidence" value="ECO:0007669"/>
    <property type="project" value="UniProtKB-KW"/>
</dbReference>
<dbReference type="AlphaFoldDB" id="A0AA35TN07"/>
<dbReference type="PROSITE" id="PS51184">
    <property type="entry name" value="JMJC"/>
    <property type="match status" value="1"/>
</dbReference>
<dbReference type="EMBL" id="CASHTH010003880">
    <property type="protein sequence ID" value="CAI8050598.1"/>
    <property type="molecule type" value="Genomic_DNA"/>
</dbReference>
<gene>
    <name evidence="8" type="ORF">GBAR_LOCUS27767</name>
</gene>
<dbReference type="Proteomes" id="UP001174909">
    <property type="component" value="Unassembled WGS sequence"/>
</dbReference>
<comment type="subcellular location">
    <subcellularLocation>
        <location evidence="2">Nucleus</location>
    </subcellularLocation>
</comment>
<evidence type="ECO:0000256" key="5">
    <source>
        <dbReference type="ARBA" id="ARBA00023004"/>
    </source>
</evidence>
<organism evidence="8 9">
    <name type="scientific">Geodia barretti</name>
    <name type="common">Barrett's horny sponge</name>
    <dbReference type="NCBI Taxonomy" id="519541"/>
    <lineage>
        <taxon>Eukaryota</taxon>
        <taxon>Metazoa</taxon>
        <taxon>Porifera</taxon>
        <taxon>Demospongiae</taxon>
        <taxon>Heteroscleromorpha</taxon>
        <taxon>Tetractinellida</taxon>
        <taxon>Astrophorina</taxon>
        <taxon>Geodiidae</taxon>
        <taxon>Geodia</taxon>
    </lineage>
</organism>
<dbReference type="Pfam" id="PF13621">
    <property type="entry name" value="Cupin_8"/>
    <property type="match status" value="1"/>
</dbReference>
<dbReference type="SUPFAM" id="SSF51197">
    <property type="entry name" value="Clavaminate synthase-like"/>
    <property type="match status" value="1"/>
</dbReference>
<dbReference type="Gene3D" id="2.60.120.650">
    <property type="entry name" value="Cupin"/>
    <property type="match status" value="1"/>
</dbReference>
<keyword evidence="9" id="KW-1185">Reference proteome</keyword>
<comment type="cofactor">
    <cofactor evidence="1">
        <name>Fe(2+)</name>
        <dbReference type="ChEBI" id="CHEBI:29033"/>
    </cofactor>
</comment>
<dbReference type="InterPro" id="IPR003347">
    <property type="entry name" value="JmjC_dom"/>
</dbReference>
<evidence type="ECO:0000256" key="6">
    <source>
        <dbReference type="ARBA" id="ARBA00023242"/>
    </source>
</evidence>
<evidence type="ECO:0000256" key="2">
    <source>
        <dbReference type="ARBA" id="ARBA00004123"/>
    </source>
</evidence>
<dbReference type="InterPro" id="IPR041667">
    <property type="entry name" value="Cupin_8"/>
</dbReference>
<evidence type="ECO:0000256" key="1">
    <source>
        <dbReference type="ARBA" id="ARBA00001954"/>
    </source>
</evidence>
<keyword evidence="3" id="KW-0479">Metal-binding</keyword>
<dbReference type="GO" id="GO:0046872">
    <property type="term" value="F:metal ion binding"/>
    <property type="evidence" value="ECO:0007669"/>
    <property type="project" value="UniProtKB-KW"/>
</dbReference>
<sequence>MLSCSRISSRIAVNTLRSSGHAPCITALRAMGRRKERAGDSAPASPLLTGWRWPLVFLLVAAGAAYIYQRTTVEHHSGKNQVIVVQREKLSGRSYREVAEQRMPLILTGTVANKWKAMSSFTTSFLAQRLPFVMAHRQEKKRNFVTFHDNKPLQPLVNEKWEDFNVKINATLPQVLGWDSEVKDPSTGPFLYFSQDITTLRSDFPDVMDHIQPLGDLILSPDDVQVNLWIGRAGIVTHTHYDCTFNFFVQLRGRKRFTLFPPDSQLYLYPCLHPHYGHSQVDIHAPNLSIFPEFSWTGSMVAVVGAGDMLVVPPFWFHHVETLEESVSVNVWSNAPEYALINRIYEQPVPFEEEWTWELKGKAAKIYIEMLLQSLDVNNSFLSDLLHHRYRPVVLSGNFKVSEKALDMSEFLCNKVKWHEETLRLSPILERGVHLIQPLFALISTSGTMEICLGNYVEHLLHLAVGLDYVYPFLEKCF</sequence>
<evidence type="ECO:0000256" key="3">
    <source>
        <dbReference type="ARBA" id="ARBA00022723"/>
    </source>
</evidence>
<keyword evidence="6" id="KW-0539">Nucleus</keyword>
<protein>
    <submittedName>
        <fullName evidence="8">Hypoxia-inducible factor 1-alpha inhibitor</fullName>
    </submittedName>
</protein>
<dbReference type="PANTHER" id="PTHR12461">
    <property type="entry name" value="HYPOXIA-INDUCIBLE FACTOR 1 ALPHA INHIBITOR-RELATED"/>
    <property type="match status" value="1"/>
</dbReference>
<evidence type="ECO:0000256" key="4">
    <source>
        <dbReference type="ARBA" id="ARBA00023002"/>
    </source>
</evidence>
<reference evidence="8" key="1">
    <citation type="submission" date="2023-03" db="EMBL/GenBank/DDBJ databases">
        <authorList>
            <person name="Steffen K."/>
            <person name="Cardenas P."/>
        </authorList>
    </citation>
    <scope>NUCLEOTIDE SEQUENCE</scope>
</reference>
<dbReference type="GO" id="GO:0005634">
    <property type="term" value="C:nucleus"/>
    <property type="evidence" value="ECO:0007669"/>
    <property type="project" value="UniProtKB-SubCell"/>
</dbReference>
<evidence type="ECO:0000259" key="7">
    <source>
        <dbReference type="PROSITE" id="PS51184"/>
    </source>
</evidence>
<keyword evidence="4" id="KW-0560">Oxidoreductase</keyword>
<feature type="domain" description="JmjC" evidence="7">
    <location>
        <begin position="173"/>
        <end position="350"/>
    </location>
</feature>
<keyword evidence="5" id="KW-0408">Iron</keyword>
<proteinExistence type="predicted"/>
<accession>A0AA35TN07</accession>
<evidence type="ECO:0000313" key="9">
    <source>
        <dbReference type="Proteomes" id="UP001174909"/>
    </source>
</evidence>
<comment type="caution">
    <text evidence="8">The sequence shown here is derived from an EMBL/GenBank/DDBJ whole genome shotgun (WGS) entry which is preliminary data.</text>
</comment>
<evidence type="ECO:0000313" key="8">
    <source>
        <dbReference type="EMBL" id="CAI8050598.1"/>
    </source>
</evidence>
<dbReference type="PANTHER" id="PTHR12461:SF106">
    <property type="entry name" value="BIFUNCTIONAL PEPTIDASE AND ARGINYL-HYDROXYLASE JMJD5"/>
    <property type="match status" value="1"/>
</dbReference>
<dbReference type="SMART" id="SM00558">
    <property type="entry name" value="JmjC"/>
    <property type="match status" value="1"/>
</dbReference>